<dbReference type="SUPFAM" id="SSF161098">
    <property type="entry name" value="MetI-like"/>
    <property type="match status" value="1"/>
</dbReference>
<organism evidence="9 10">
    <name type="scientific">Nocardiopsis flavescens</name>
    <dbReference type="NCBI Taxonomy" id="758803"/>
    <lineage>
        <taxon>Bacteria</taxon>
        <taxon>Bacillati</taxon>
        <taxon>Actinomycetota</taxon>
        <taxon>Actinomycetes</taxon>
        <taxon>Streptosporangiales</taxon>
        <taxon>Nocardiopsidaceae</taxon>
        <taxon>Nocardiopsis</taxon>
    </lineage>
</organism>
<dbReference type="Pfam" id="PF00528">
    <property type="entry name" value="BPD_transp_1"/>
    <property type="match status" value="1"/>
</dbReference>
<feature type="transmembrane region" description="Helical" evidence="7">
    <location>
        <begin position="20"/>
        <end position="38"/>
    </location>
</feature>
<keyword evidence="10" id="KW-1185">Reference proteome</keyword>
<dbReference type="InterPro" id="IPR035906">
    <property type="entry name" value="MetI-like_sf"/>
</dbReference>
<dbReference type="PROSITE" id="PS50928">
    <property type="entry name" value="ABC_TM1"/>
    <property type="match status" value="1"/>
</dbReference>
<dbReference type="RefSeq" id="WP_073379902.1">
    <property type="nucleotide sequence ID" value="NZ_FQZK01000008.1"/>
</dbReference>
<dbReference type="GO" id="GO:0071916">
    <property type="term" value="F:dipeptide transmembrane transporter activity"/>
    <property type="evidence" value="ECO:0007669"/>
    <property type="project" value="TreeGrafter"/>
</dbReference>
<feature type="transmembrane region" description="Helical" evidence="7">
    <location>
        <begin position="239"/>
        <end position="268"/>
    </location>
</feature>
<dbReference type="EMBL" id="FQZK01000008">
    <property type="protein sequence ID" value="SHJ64161.1"/>
    <property type="molecule type" value="Genomic_DNA"/>
</dbReference>
<keyword evidence="5 7" id="KW-1133">Transmembrane helix</keyword>
<dbReference type="InterPro" id="IPR045621">
    <property type="entry name" value="BPD_transp_1_N"/>
</dbReference>
<sequence length="323" mass="34113">MYSILTRPWPAFLLRKTAELLLALAALTVITFAIVHLIPGDAARVVAGVDASPEQVEATRVRLGLDQPLLAQFWNYLAGLFTGDLGTSYRTGQPVADVIAARLPFTASIALFGIAVTLVVSLALGLAVAGLTRGNRNPWLDSAFGWTTGIVLALPVYVIGAVLIVVFAVNWRVLPAAGADSMASYVLPTVAIASGPIASMSRLVRREAAVVLEQDYMRTARGWRISTFRQFAKHAVPNLLASTLTLSGLILAGMIGGAIIIESVFAWPGLGRAVVESIIDRDYPLTRGVVLTVGAVAVALNIAIDIVLALVDPRTLRAGKALA</sequence>
<keyword evidence="3" id="KW-1003">Cell membrane</keyword>
<evidence type="ECO:0000256" key="4">
    <source>
        <dbReference type="ARBA" id="ARBA00022692"/>
    </source>
</evidence>
<feature type="domain" description="ABC transmembrane type-1" evidence="8">
    <location>
        <begin position="103"/>
        <end position="308"/>
    </location>
</feature>
<evidence type="ECO:0000259" key="8">
    <source>
        <dbReference type="PROSITE" id="PS50928"/>
    </source>
</evidence>
<dbReference type="Gene3D" id="1.10.3720.10">
    <property type="entry name" value="MetI-like"/>
    <property type="match status" value="1"/>
</dbReference>
<evidence type="ECO:0000256" key="2">
    <source>
        <dbReference type="ARBA" id="ARBA00022448"/>
    </source>
</evidence>
<dbReference type="InterPro" id="IPR000515">
    <property type="entry name" value="MetI-like"/>
</dbReference>
<gene>
    <name evidence="9" type="ORF">SAMN05421803_10813</name>
</gene>
<evidence type="ECO:0000256" key="5">
    <source>
        <dbReference type="ARBA" id="ARBA00022989"/>
    </source>
</evidence>
<feature type="transmembrane region" description="Helical" evidence="7">
    <location>
        <begin position="109"/>
        <end position="131"/>
    </location>
</feature>
<keyword evidence="2 7" id="KW-0813">Transport</keyword>
<evidence type="ECO:0000256" key="6">
    <source>
        <dbReference type="ARBA" id="ARBA00023136"/>
    </source>
</evidence>
<dbReference type="STRING" id="758803.SAMN05421803_10813"/>
<comment type="subcellular location">
    <subcellularLocation>
        <location evidence="1 7">Cell membrane</location>
        <topology evidence="1 7">Multi-pass membrane protein</topology>
    </subcellularLocation>
</comment>
<dbReference type="PANTHER" id="PTHR43163:SF6">
    <property type="entry name" value="DIPEPTIDE TRANSPORT SYSTEM PERMEASE PROTEIN DPPB-RELATED"/>
    <property type="match status" value="1"/>
</dbReference>
<keyword evidence="6 7" id="KW-0472">Membrane</keyword>
<evidence type="ECO:0000256" key="3">
    <source>
        <dbReference type="ARBA" id="ARBA00022475"/>
    </source>
</evidence>
<dbReference type="Pfam" id="PF19300">
    <property type="entry name" value="BPD_transp_1_N"/>
    <property type="match status" value="1"/>
</dbReference>
<protein>
    <submittedName>
        <fullName evidence="9">Peptide/nickel transport system permease protein</fullName>
    </submittedName>
</protein>
<evidence type="ECO:0000256" key="1">
    <source>
        <dbReference type="ARBA" id="ARBA00004651"/>
    </source>
</evidence>
<feature type="transmembrane region" description="Helical" evidence="7">
    <location>
        <begin position="288"/>
        <end position="311"/>
    </location>
</feature>
<dbReference type="AlphaFoldDB" id="A0A1M6KYT0"/>
<dbReference type="CDD" id="cd06261">
    <property type="entry name" value="TM_PBP2"/>
    <property type="match status" value="1"/>
</dbReference>
<evidence type="ECO:0000256" key="7">
    <source>
        <dbReference type="RuleBase" id="RU363032"/>
    </source>
</evidence>
<evidence type="ECO:0000313" key="10">
    <source>
        <dbReference type="Proteomes" id="UP000184452"/>
    </source>
</evidence>
<dbReference type="OrthoDB" id="9778910at2"/>
<reference evidence="9 10" key="1">
    <citation type="submission" date="2016-11" db="EMBL/GenBank/DDBJ databases">
        <authorList>
            <person name="Jaros S."/>
            <person name="Januszkiewicz K."/>
            <person name="Wedrychowicz H."/>
        </authorList>
    </citation>
    <scope>NUCLEOTIDE SEQUENCE [LARGE SCALE GENOMIC DNA]</scope>
    <source>
        <strain evidence="9 10">CGMCC 4.5723</strain>
    </source>
</reference>
<comment type="similarity">
    <text evidence="7">Belongs to the binding-protein-dependent transport system permease family.</text>
</comment>
<dbReference type="GO" id="GO:0005886">
    <property type="term" value="C:plasma membrane"/>
    <property type="evidence" value="ECO:0007669"/>
    <property type="project" value="UniProtKB-SubCell"/>
</dbReference>
<keyword evidence="4 7" id="KW-0812">Transmembrane</keyword>
<dbReference type="PANTHER" id="PTHR43163">
    <property type="entry name" value="DIPEPTIDE TRANSPORT SYSTEM PERMEASE PROTEIN DPPB-RELATED"/>
    <property type="match status" value="1"/>
</dbReference>
<feature type="transmembrane region" description="Helical" evidence="7">
    <location>
        <begin position="181"/>
        <end position="198"/>
    </location>
</feature>
<dbReference type="Proteomes" id="UP000184452">
    <property type="component" value="Unassembled WGS sequence"/>
</dbReference>
<name>A0A1M6KYT0_9ACTN</name>
<evidence type="ECO:0000313" key="9">
    <source>
        <dbReference type="EMBL" id="SHJ64161.1"/>
    </source>
</evidence>
<accession>A0A1M6KYT0</accession>
<feature type="transmembrane region" description="Helical" evidence="7">
    <location>
        <begin position="143"/>
        <end position="169"/>
    </location>
</feature>
<proteinExistence type="inferred from homology"/>